<dbReference type="RefSeq" id="WP_269818563.1">
    <property type="nucleotide sequence ID" value="NZ_CP114976.1"/>
</dbReference>
<dbReference type="KEGG" id="dce:O6P33_01880"/>
<dbReference type="Proteomes" id="UP001212189">
    <property type="component" value="Chromosome"/>
</dbReference>
<organism evidence="1 2">
    <name type="scientific">Denitrificimonas caeni</name>
    <dbReference type="NCBI Taxonomy" id="521720"/>
    <lineage>
        <taxon>Bacteria</taxon>
        <taxon>Pseudomonadati</taxon>
        <taxon>Pseudomonadota</taxon>
        <taxon>Gammaproteobacteria</taxon>
        <taxon>Pseudomonadales</taxon>
        <taxon>Pseudomonadaceae</taxon>
        <taxon>Denitrificimonas</taxon>
    </lineage>
</organism>
<protein>
    <submittedName>
        <fullName evidence="1">DUF3301 domain-containing protein</fullName>
    </submittedName>
</protein>
<dbReference type="Pfam" id="PF11743">
    <property type="entry name" value="DUF3301"/>
    <property type="match status" value="1"/>
</dbReference>
<gene>
    <name evidence="1" type="ORF">O6P33_01880</name>
</gene>
<accession>A0AAE9VVF4</accession>
<sequence>MITLGELFAWLLVALTIAWIWRGHGIRERALYLVKQHCENEQVQLLDENVALKGWRIIRDGKGQKRLARMYGFEFTVTSLERLSGSVAMFGRHLAKIELQAYPLTETPQEAVVATQNPSTAATNRTSSNNVIELQDWRAHRKPED</sequence>
<name>A0AAE9VVF4_9GAMM</name>
<dbReference type="EMBL" id="CP114976">
    <property type="protein sequence ID" value="WBE25621.1"/>
    <property type="molecule type" value="Genomic_DNA"/>
</dbReference>
<evidence type="ECO:0000313" key="1">
    <source>
        <dbReference type="EMBL" id="WBE25621.1"/>
    </source>
</evidence>
<evidence type="ECO:0000313" key="2">
    <source>
        <dbReference type="Proteomes" id="UP001212189"/>
    </source>
</evidence>
<dbReference type="InterPro" id="IPR021732">
    <property type="entry name" value="DUF3301"/>
</dbReference>
<reference evidence="1 2" key="1">
    <citation type="submission" date="2022-12" db="EMBL/GenBank/DDBJ databases">
        <title>Coexistence and Characterization of a Novel Tigecycline Resistance gene tet(X) variant and blaNDM-1 in a Pseudomonas caeni Isolate of Chicken Origin.</title>
        <authorList>
            <person name="Lu X."/>
            <person name="Zhang L."/>
            <person name="Li R."/>
            <person name="Wang Z."/>
        </authorList>
    </citation>
    <scope>NUCLEOTIDE SEQUENCE [LARGE SCALE GENOMIC DNA]</scope>
    <source>
        <strain evidence="1 2">CE14</strain>
    </source>
</reference>
<dbReference type="AlphaFoldDB" id="A0AAE9VVF4"/>
<proteinExistence type="predicted"/>
<keyword evidence="2" id="KW-1185">Reference proteome</keyword>